<dbReference type="AlphaFoldDB" id="A0A5E4ERR5"/>
<feature type="region of interest" description="Disordered" evidence="1">
    <location>
        <begin position="127"/>
        <end position="147"/>
    </location>
</feature>
<organism evidence="2 3">
    <name type="scientific">Prunus dulcis</name>
    <name type="common">Almond</name>
    <name type="synonym">Amygdalus dulcis</name>
    <dbReference type="NCBI Taxonomy" id="3755"/>
    <lineage>
        <taxon>Eukaryota</taxon>
        <taxon>Viridiplantae</taxon>
        <taxon>Streptophyta</taxon>
        <taxon>Embryophyta</taxon>
        <taxon>Tracheophyta</taxon>
        <taxon>Spermatophyta</taxon>
        <taxon>Magnoliopsida</taxon>
        <taxon>eudicotyledons</taxon>
        <taxon>Gunneridae</taxon>
        <taxon>Pentapetalae</taxon>
        <taxon>rosids</taxon>
        <taxon>fabids</taxon>
        <taxon>Rosales</taxon>
        <taxon>Rosaceae</taxon>
        <taxon>Amygdaloideae</taxon>
        <taxon>Amygdaleae</taxon>
        <taxon>Prunus</taxon>
    </lineage>
</organism>
<gene>
    <name evidence="2" type="ORF">ALMOND_2B002158</name>
</gene>
<dbReference type="InParanoid" id="A0A5E4ERR5"/>
<accession>A0A5E4ERR5</accession>
<dbReference type="Gramene" id="VVA18106">
    <property type="protein sequence ID" value="VVA18106"/>
    <property type="gene ID" value="Prudul26B002158"/>
</dbReference>
<feature type="compositionally biased region" description="Basic and acidic residues" evidence="1">
    <location>
        <begin position="130"/>
        <end position="140"/>
    </location>
</feature>
<name>A0A5E4ERR5_PRUDU</name>
<evidence type="ECO:0000256" key="1">
    <source>
        <dbReference type="SAM" id="MobiDB-lite"/>
    </source>
</evidence>
<reference evidence="3" key="1">
    <citation type="journal article" date="2020" name="Plant J.">
        <title>Transposons played a major role in the diversification between the closely related almond and peach genomes: results from the almond genome sequence.</title>
        <authorList>
            <person name="Alioto T."/>
            <person name="Alexiou K.G."/>
            <person name="Bardil A."/>
            <person name="Barteri F."/>
            <person name="Castanera R."/>
            <person name="Cruz F."/>
            <person name="Dhingra A."/>
            <person name="Duval H."/>
            <person name="Fernandez I Marti A."/>
            <person name="Frias L."/>
            <person name="Galan B."/>
            <person name="Garcia J.L."/>
            <person name="Howad W."/>
            <person name="Gomez-Garrido J."/>
            <person name="Gut M."/>
            <person name="Julca I."/>
            <person name="Morata J."/>
            <person name="Puigdomenech P."/>
            <person name="Ribeca P."/>
            <person name="Rubio Cabetas M.J."/>
            <person name="Vlasova A."/>
            <person name="Wirthensohn M."/>
            <person name="Garcia-Mas J."/>
            <person name="Gabaldon T."/>
            <person name="Casacuberta J.M."/>
            <person name="Arus P."/>
        </authorList>
    </citation>
    <scope>NUCLEOTIDE SEQUENCE [LARGE SCALE GENOMIC DNA]</scope>
    <source>
        <strain evidence="3">cv. Texas</strain>
    </source>
</reference>
<protein>
    <submittedName>
        <fullName evidence="2">Uncharacterized protein</fullName>
    </submittedName>
</protein>
<dbReference type="EMBL" id="CABIKO010000028">
    <property type="protein sequence ID" value="VVA18106.1"/>
    <property type="molecule type" value="Genomic_DNA"/>
</dbReference>
<sequence length="221" mass="24037">MISLLKRLSTSPPLLMEPANSCVGSQRLLANHISQRLLGLGLVPEFIFIPLHDSHAQAAVICSSSTKLSTSDSFNPLYLIISGQINTSPSENSVPHFWARKTALTRGAELAARAEGFQCQTNVNLPGDSFDTRGSERVNSDSEGGGSLPMPPRLRFFRRCCINGCCFKTHAAGYDREHLIDVHGVDSDPDDGRRRPPPFSHDCVLEGCDASLLIVSISFNT</sequence>
<evidence type="ECO:0000313" key="2">
    <source>
        <dbReference type="EMBL" id="VVA18106.1"/>
    </source>
</evidence>
<dbReference type="Proteomes" id="UP000327085">
    <property type="component" value="Chromosome 1"/>
</dbReference>
<proteinExistence type="predicted"/>
<evidence type="ECO:0000313" key="3">
    <source>
        <dbReference type="Proteomes" id="UP000327085"/>
    </source>
</evidence>